<evidence type="ECO:0000313" key="3">
    <source>
        <dbReference type="Proteomes" id="UP001206312"/>
    </source>
</evidence>
<dbReference type="Pfam" id="PF20181">
    <property type="entry name" value="DUF6544"/>
    <property type="match status" value="1"/>
</dbReference>
<dbReference type="EMBL" id="JAMXIB010000005">
    <property type="protein sequence ID" value="MCO5724780.1"/>
    <property type="molecule type" value="Genomic_DNA"/>
</dbReference>
<feature type="transmembrane region" description="Helical" evidence="1">
    <location>
        <begin position="65"/>
        <end position="84"/>
    </location>
</feature>
<reference evidence="2 3" key="1">
    <citation type="submission" date="2022-06" db="EMBL/GenBank/DDBJ databases">
        <authorList>
            <person name="Xuan X."/>
        </authorList>
    </citation>
    <scope>NUCLEOTIDE SEQUENCE [LARGE SCALE GENOMIC DNA]</scope>
    <source>
        <strain evidence="2 3">2V75</strain>
    </source>
</reference>
<feature type="transmembrane region" description="Helical" evidence="1">
    <location>
        <begin position="39"/>
        <end position="58"/>
    </location>
</feature>
<proteinExistence type="predicted"/>
<keyword evidence="1" id="KW-0472">Membrane</keyword>
<protein>
    <submittedName>
        <fullName evidence="2">Uncharacterized protein</fullName>
    </submittedName>
</protein>
<organism evidence="2 3">
    <name type="scientific">Robiginitalea marina</name>
    <dbReference type="NCBI Taxonomy" id="2954105"/>
    <lineage>
        <taxon>Bacteria</taxon>
        <taxon>Pseudomonadati</taxon>
        <taxon>Bacteroidota</taxon>
        <taxon>Flavobacteriia</taxon>
        <taxon>Flavobacteriales</taxon>
        <taxon>Flavobacteriaceae</taxon>
        <taxon>Robiginitalea</taxon>
    </lineage>
</organism>
<keyword evidence="1" id="KW-1133">Transmembrane helix</keyword>
<evidence type="ECO:0000256" key="1">
    <source>
        <dbReference type="SAM" id="Phobius"/>
    </source>
</evidence>
<keyword evidence="1" id="KW-0812">Transmembrane</keyword>
<sequence length="366" mass="41961">MRVAYLILLGIHTIIHLLWFAHAFGWVELEYFSKEIPGTVGFSWLLTALIFLWAAIALGRKRPLWFLPAVLGILLSQLWIFSAWEDTKFGSLANLLLLPGILVGYARWEFENRFRDDASQVFHILSSTEGILEESALEDLPDLVAGYIRKSGAVGKPRIRNFHLEFEGEMREKGKAWFPFTSEQYNFIPVPARLFFMKARIKGVSVWGYHSYRPKLAKMLIKLLSLIPVVRVETPELYPTETVTFFNDLCLFAPGALADPRIRWEPLDQSSVMGTFTLGELTISAQLYFDAEGRLVNFRSEDRWAVSDMRRLPFTTPVGPYRNYDGYMLPSGGEAIWHYPDGEFTYGKFRLKSIAYNLEGLLPPAR</sequence>
<name>A0ABT1AXL6_9FLAO</name>
<dbReference type="RefSeq" id="WP_252741155.1">
    <property type="nucleotide sequence ID" value="NZ_JAMXIB010000005.1"/>
</dbReference>
<gene>
    <name evidence="2" type="ORF">NG653_07910</name>
</gene>
<keyword evidence="3" id="KW-1185">Reference proteome</keyword>
<evidence type="ECO:0000313" key="2">
    <source>
        <dbReference type="EMBL" id="MCO5724780.1"/>
    </source>
</evidence>
<dbReference type="InterPro" id="IPR046674">
    <property type="entry name" value="DUF6544"/>
</dbReference>
<comment type="caution">
    <text evidence="2">The sequence shown here is derived from an EMBL/GenBank/DDBJ whole genome shotgun (WGS) entry which is preliminary data.</text>
</comment>
<dbReference type="Proteomes" id="UP001206312">
    <property type="component" value="Unassembled WGS sequence"/>
</dbReference>
<accession>A0ABT1AXL6</accession>